<evidence type="ECO:0000313" key="7">
    <source>
        <dbReference type="EMBL" id="MFF4776043.1"/>
    </source>
</evidence>
<evidence type="ECO:0000256" key="4">
    <source>
        <dbReference type="ARBA" id="ARBA00022989"/>
    </source>
</evidence>
<comment type="caution">
    <text evidence="7">The sequence shown here is derived from an EMBL/GenBank/DDBJ whole genome shotgun (WGS) entry which is preliminary data.</text>
</comment>
<keyword evidence="4 6" id="KW-1133">Transmembrane helix</keyword>
<evidence type="ECO:0000256" key="6">
    <source>
        <dbReference type="SAM" id="Phobius"/>
    </source>
</evidence>
<protein>
    <submittedName>
        <fullName evidence="7">Cobalt ECF transporter T component CbiQ</fullName>
    </submittedName>
</protein>
<proteinExistence type="predicted"/>
<reference evidence="7 8" key="1">
    <citation type="submission" date="2024-10" db="EMBL/GenBank/DDBJ databases">
        <title>The Natural Products Discovery Center: Release of the First 8490 Sequenced Strains for Exploring Actinobacteria Biosynthetic Diversity.</title>
        <authorList>
            <person name="Kalkreuter E."/>
            <person name="Kautsar S.A."/>
            <person name="Yang D."/>
            <person name="Bader C.D."/>
            <person name="Teijaro C.N."/>
            <person name="Fluegel L."/>
            <person name="Davis C.M."/>
            <person name="Simpson J.R."/>
            <person name="Lauterbach L."/>
            <person name="Steele A.D."/>
            <person name="Gui C."/>
            <person name="Meng S."/>
            <person name="Li G."/>
            <person name="Viehrig K."/>
            <person name="Ye F."/>
            <person name="Su P."/>
            <person name="Kiefer A.F."/>
            <person name="Nichols A."/>
            <person name="Cepeda A.J."/>
            <person name="Yan W."/>
            <person name="Fan B."/>
            <person name="Jiang Y."/>
            <person name="Adhikari A."/>
            <person name="Zheng C.-J."/>
            <person name="Schuster L."/>
            <person name="Cowan T.M."/>
            <person name="Smanski M.J."/>
            <person name="Chevrette M.G."/>
            <person name="De Carvalho L.P.S."/>
            <person name="Shen B."/>
        </authorList>
    </citation>
    <scope>NUCLEOTIDE SEQUENCE [LARGE SCALE GENOMIC DNA]</scope>
    <source>
        <strain evidence="7 8">NPDC001281</strain>
    </source>
</reference>
<dbReference type="InterPro" id="IPR012809">
    <property type="entry name" value="ECF_CbiQ"/>
</dbReference>
<gene>
    <name evidence="7" type="primary">cbiQ</name>
    <name evidence="7" type="ORF">ACFY05_24620</name>
</gene>
<sequence>MLAIDAAAYRSPWRGHHPAAKALLAGTLLLCALVLPPWPGAPITAAITLAVALGWARVPPRAFLRSARAPLAFVVTGALTFLVSVDTSGLAWAPGGAARAGEVIGRCAAAVLSQLLFAMTTPLADVLPRLARRRGLAGLAEVAGLVYRMLSVVLETVDAVRRAQADRLGARSWRARWRSVTGLAAQIFVLSFDRARRLEDGLGDRGYTGGLAVSVEPLPLRGRFLALAPLPGVVAAVLTVALSLVPSSVPGLG</sequence>
<feature type="transmembrane region" description="Helical" evidence="6">
    <location>
        <begin position="224"/>
        <end position="245"/>
    </location>
</feature>
<dbReference type="InterPro" id="IPR052770">
    <property type="entry name" value="Cobalt_transport_CbiQ"/>
</dbReference>
<evidence type="ECO:0000256" key="3">
    <source>
        <dbReference type="ARBA" id="ARBA00022692"/>
    </source>
</evidence>
<comment type="subcellular location">
    <subcellularLocation>
        <location evidence="1">Cell membrane</location>
        <topology evidence="1">Multi-pass membrane protein</topology>
    </subcellularLocation>
</comment>
<feature type="transmembrane region" description="Helical" evidence="6">
    <location>
        <begin position="70"/>
        <end position="91"/>
    </location>
</feature>
<accession>A0ABW6V9N6</accession>
<dbReference type="Proteomes" id="UP001602119">
    <property type="component" value="Unassembled WGS sequence"/>
</dbReference>
<evidence type="ECO:0000256" key="5">
    <source>
        <dbReference type="ARBA" id="ARBA00023136"/>
    </source>
</evidence>
<dbReference type="PANTHER" id="PTHR43723:SF1">
    <property type="entry name" value="COBALT TRANSPORT PROTEIN CBIQ"/>
    <property type="match status" value="1"/>
</dbReference>
<keyword evidence="5 6" id="KW-0472">Membrane</keyword>
<dbReference type="CDD" id="cd16914">
    <property type="entry name" value="EcfT"/>
    <property type="match status" value="1"/>
</dbReference>
<organism evidence="7 8">
    <name type="scientific">Microtetraspora fusca</name>
    <dbReference type="NCBI Taxonomy" id="1997"/>
    <lineage>
        <taxon>Bacteria</taxon>
        <taxon>Bacillati</taxon>
        <taxon>Actinomycetota</taxon>
        <taxon>Actinomycetes</taxon>
        <taxon>Streptosporangiales</taxon>
        <taxon>Streptosporangiaceae</taxon>
        <taxon>Microtetraspora</taxon>
    </lineage>
</organism>
<evidence type="ECO:0000313" key="8">
    <source>
        <dbReference type="Proteomes" id="UP001602119"/>
    </source>
</evidence>
<keyword evidence="2" id="KW-1003">Cell membrane</keyword>
<name>A0ABW6V9N6_MICFU</name>
<dbReference type="Pfam" id="PF02361">
    <property type="entry name" value="CbiQ"/>
    <property type="match status" value="1"/>
</dbReference>
<dbReference type="EMBL" id="JBIAXI010000015">
    <property type="protein sequence ID" value="MFF4776043.1"/>
    <property type="molecule type" value="Genomic_DNA"/>
</dbReference>
<evidence type="ECO:0000256" key="2">
    <source>
        <dbReference type="ARBA" id="ARBA00022475"/>
    </source>
</evidence>
<keyword evidence="3 6" id="KW-0812">Transmembrane</keyword>
<feature type="transmembrane region" description="Helical" evidence="6">
    <location>
        <begin position="103"/>
        <end position="124"/>
    </location>
</feature>
<dbReference type="InterPro" id="IPR003339">
    <property type="entry name" value="ABC/ECF_trnsptr_transmembrane"/>
</dbReference>
<dbReference type="RefSeq" id="WP_066948411.1">
    <property type="nucleotide sequence ID" value="NZ_BBYK01000070.1"/>
</dbReference>
<dbReference type="PANTHER" id="PTHR43723">
    <property type="entry name" value="COBALT TRANSPORT PROTEIN CBIQ"/>
    <property type="match status" value="1"/>
</dbReference>
<dbReference type="NCBIfam" id="TIGR02454">
    <property type="entry name" value="ECF_T_CbiQ"/>
    <property type="match status" value="1"/>
</dbReference>
<evidence type="ECO:0000256" key="1">
    <source>
        <dbReference type="ARBA" id="ARBA00004651"/>
    </source>
</evidence>
<keyword evidence="8" id="KW-1185">Reference proteome</keyword>
<feature type="transmembrane region" description="Helical" evidence="6">
    <location>
        <begin position="41"/>
        <end position="58"/>
    </location>
</feature>